<dbReference type="InterPro" id="IPR012338">
    <property type="entry name" value="Beta-lactam/transpept-like"/>
</dbReference>
<sequence>MNKPVRHIAIFAGTLVLALLAQATWLQFGRADELAGHEKNRRVRINAYAHPRGNIIVGGEPVTGSVPTTGGDLKYKRSYTDGARYAPVTGFSSQTFGSNQLEYVYDKFLSGTDDRLFLQRTTDLFTGRKPRGGDVVTTIDPNAQQAAVKGLGKYKGAVVAIEPSTGRILALASTPSYDPSAIAGEGRQDQRTWQRLEADKDGKPLSNKAIKELYPAGSTFKILTAAAALDHGLYTDIDAPTDSPYPWNLPDTVTPMKNENESAPCRNASLKVAMQYSCNNVFAKIAAELGKDKMRETAEKFGFNQQVDMPVRVTGSVYPKDLNRPQTALTGIGQGSLAATPFQVAMMTAALANDGKLMKPHLVDKLRGPDLSTVQEFKPERMSQAVSPDTARKVQRMMEFTAKEGTGKAALIDGVTVGGKTGTAQHGANLEKIPYAWFVSYAKQDDGSPVAVAVFIDPEGSGVDRAHVSGGGLAGPIAKQVMRAVLKK</sequence>
<proteinExistence type="predicted"/>
<gene>
    <name evidence="3" type="ORF">AB0L16_04550</name>
</gene>
<dbReference type="InterPro" id="IPR054120">
    <property type="entry name" value="PBPA_dimer"/>
</dbReference>
<feature type="domain" description="Penicillin binding protein A dimerisation" evidence="2">
    <location>
        <begin position="52"/>
        <end position="135"/>
    </location>
</feature>
<dbReference type="InterPro" id="IPR001460">
    <property type="entry name" value="PCN-bd_Tpept"/>
</dbReference>
<dbReference type="Proteomes" id="UP001552594">
    <property type="component" value="Unassembled WGS sequence"/>
</dbReference>
<evidence type="ECO:0000259" key="1">
    <source>
        <dbReference type="Pfam" id="PF00905"/>
    </source>
</evidence>
<comment type="caution">
    <text evidence="3">The sequence shown here is derived from an EMBL/GenBank/DDBJ whole genome shotgun (WGS) entry which is preliminary data.</text>
</comment>
<dbReference type="SUPFAM" id="SSF56601">
    <property type="entry name" value="beta-lactamase/transpeptidase-like"/>
    <property type="match status" value="1"/>
</dbReference>
<dbReference type="EMBL" id="JBFAUK010000003">
    <property type="protein sequence ID" value="MEV5505733.1"/>
    <property type="molecule type" value="Genomic_DNA"/>
</dbReference>
<dbReference type="Gene3D" id="3.40.710.10">
    <property type="entry name" value="DD-peptidase/beta-lactamase superfamily"/>
    <property type="match status" value="1"/>
</dbReference>
<name>A0ABV3JS68_STRON</name>
<feature type="domain" description="Penicillin-binding protein transpeptidase" evidence="1">
    <location>
        <begin position="156"/>
        <end position="482"/>
    </location>
</feature>
<protein>
    <submittedName>
        <fullName evidence="3">Penicillin-binding protein 2</fullName>
    </submittedName>
</protein>
<evidence type="ECO:0000259" key="2">
    <source>
        <dbReference type="Pfam" id="PF21922"/>
    </source>
</evidence>
<evidence type="ECO:0000313" key="4">
    <source>
        <dbReference type="Proteomes" id="UP001552594"/>
    </source>
</evidence>
<dbReference type="Gene3D" id="3.90.1310.10">
    <property type="entry name" value="Penicillin-binding protein 2a (Domain 2)"/>
    <property type="match status" value="1"/>
</dbReference>
<organism evidence="3 4">
    <name type="scientific">Streptomyces orinoci</name>
    <name type="common">Streptoverticillium orinoci</name>
    <dbReference type="NCBI Taxonomy" id="67339"/>
    <lineage>
        <taxon>Bacteria</taxon>
        <taxon>Bacillati</taxon>
        <taxon>Actinomycetota</taxon>
        <taxon>Actinomycetes</taxon>
        <taxon>Kitasatosporales</taxon>
        <taxon>Streptomycetaceae</taxon>
        <taxon>Streptomyces</taxon>
    </lineage>
</organism>
<dbReference type="PANTHER" id="PTHR30627">
    <property type="entry name" value="PEPTIDOGLYCAN D,D-TRANSPEPTIDASE"/>
    <property type="match status" value="1"/>
</dbReference>
<keyword evidence="4" id="KW-1185">Reference proteome</keyword>
<dbReference type="RefSeq" id="WP_109282945.1">
    <property type="nucleotide sequence ID" value="NZ_JBFAUK010000003.1"/>
</dbReference>
<dbReference type="Pfam" id="PF00905">
    <property type="entry name" value="Transpeptidase"/>
    <property type="match status" value="1"/>
</dbReference>
<evidence type="ECO:0000313" key="3">
    <source>
        <dbReference type="EMBL" id="MEV5505733.1"/>
    </source>
</evidence>
<dbReference type="PANTHER" id="PTHR30627:SF24">
    <property type="entry name" value="PENICILLIN-BINDING PROTEIN 4B"/>
    <property type="match status" value="1"/>
</dbReference>
<reference evidence="3 4" key="1">
    <citation type="submission" date="2024-06" db="EMBL/GenBank/DDBJ databases">
        <title>The Natural Products Discovery Center: Release of the First 8490 Sequenced Strains for Exploring Actinobacteria Biosynthetic Diversity.</title>
        <authorList>
            <person name="Kalkreuter E."/>
            <person name="Kautsar S.A."/>
            <person name="Yang D."/>
            <person name="Bader C.D."/>
            <person name="Teijaro C.N."/>
            <person name="Fluegel L."/>
            <person name="Davis C.M."/>
            <person name="Simpson J.R."/>
            <person name="Lauterbach L."/>
            <person name="Steele A.D."/>
            <person name="Gui C."/>
            <person name="Meng S."/>
            <person name="Li G."/>
            <person name="Viehrig K."/>
            <person name="Ye F."/>
            <person name="Su P."/>
            <person name="Kiefer A.F."/>
            <person name="Nichols A."/>
            <person name="Cepeda A.J."/>
            <person name="Yan W."/>
            <person name="Fan B."/>
            <person name="Jiang Y."/>
            <person name="Adhikari A."/>
            <person name="Zheng C.-J."/>
            <person name="Schuster L."/>
            <person name="Cowan T.M."/>
            <person name="Smanski M.J."/>
            <person name="Chevrette M.G."/>
            <person name="De Carvalho L.P.S."/>
            <person name="Shen B."/>
        </authorList>
    </citation>
    <scope>NUCLEOTIDE SEQUENCE [LARGE SCALE GENOMIC DNA]</scope>
    <source>
        <strain evidence="3 4">NPDC052347</strain>
    </source>
</reference>
<dbReference type="Pfam" id="PF21922">
    <property type="entry name" value="PBP_dimer_2"/>
    <property type="match status" value="1"/>
</dbReference>
<dbReference type="InterPro" id="IPR050515">
    <property type="entry name" value="Beta-lactam/transpept"/>
</dbReference>
<accession>A0ABV3JS68</accession>